<feature type="domain" description="C2H2-type" evidence="3">
    <location>
        <begin position="1206"/>
        <end position="1234"/>
    </location>
</feature>
<feature type="compositionally biased region" description="Basic and acidic residues" evidence="2">
    <location>
        <begin position="2105"/>
        <end position="2128"/>
    </location>
</feature>
<dbReference type="InterPro" id="IPR036691">
    <property type="entry name" value="Endo/exonu/phosph_ase_sf"/>
</dbReference>
<dbReference type="PROSITE" id="PS00028">
    <property type="entry name" value="ZINC_FINGER_C2H2_1"/>
    <property type="match status" value="1"/>
</dbReference>
<feature type="compositionally biased region" description="Low complexity" evidence="2">
    <location>
        <begin position="571"/>
        <end position="581"/>
    </location>
</feature>
<feature type="region of interest" description="Disordered" evidence="2">
    <location>
        <begin position="1534"/>
        <end position="1578"/>
    </location>
</feature>
<organism evidence="4 5">
    <name type="scientific">Symbiodinium microadriaticum</name>
    <name type="common">Dinoflagellate</name>
    <name type="synonym">Zooxanthella microadriatica</name>
    <dbReference type="NCBI Taxonomy" id="2951"/>
    <lineage>
        <taxon>Eukaryota</taxon>
        <taxon>Sar</taxon>
        <taxon>Alveolata</taxon>
        <taxon>Dinophyceae</taxon>
        <taxon>Suessiales</taxon>
        <taxon>Symbiodiniaceae</taxon>
        <taxon>Symbiodinium</taxon>
    </lineage>
</organism>
<evidence type="ECO:0000259" key="3">
    <source>
        <dbReference type="PROSITE" id="PS50157"/>
    </source>
</evidence>
<evidence type="ECO:0000256" key="1">
    <source>
        <dbReference type="PROSITE-ProRule" id="PRU00042"/>
    </source>
</evidence>
<keyword evidence="1" id="KW-0479">Metal-binding</keyword>
<feature type="compositionally biased region" description="Acidic residues" evidence="2">
    <location>
        <begin position="1543"/>
        <end position="1556"/>
    </location>
</feature>
<proteinExistence type="predicted"/>
<feature type="compositionally biased region" description="Polar residues" evidence="2">
    <location>
        <begin position="554"/>
        <end position="566"/>
    </location>
</feature>
<dbReference type="OrthoDB" id="431852at2759"/>
<feature type="region of interest" description="Disordered" evidence="2">
    <location>
        <begin position="1629"/>
        <end position="1682"/>
    </location>
</feature>
<dbReference type="InterPro" id="IPR013087">
    <property type="entry name" value="Znf_C2H2_type"/>
</dbReference>
<feature type="compositionally biased region" description="Low complexity" evidence="2">
    <location>
        <begin position="38"/>
        <end position="73"/>
    </location>
</feature>
<name>A0A1Q9CLT3_SYMMI</name>
<protein>
    <recommendedName>
        <fullName evidence="3">C2H2-type domain-containing protein</fullName>
    </recommendedName>
</protein>
<feature type="compositionally biased region" description="Polar residues" evidence="2">
    <location>
        <begin position="229"/>
        <end position="247"/>
    </location>
</feature>
<feature type="region of interest" description="Disordered" evidence="2">
    <location>
        <begin position="1068"/>
        <end position="1097"/>
    </location>
</feature>
<dbReference type="Gene3D" id="3.60.10.10">
    <property type="entry name" value="Endonuclease/exonuclease/phosphatase"/>
    <property type="match status" value="1"/>
</dbReference>
<dbReference type="EMBL" id="LSRX01001085">
    <property type="protein sequence ID" value="OLP83872.1"/>
    <property type="molecule type" value="Genomic_DNA"/>
</dbReference>
<reference evidence="4 5" key="1">
    <citation type="submission" date="2016-02" db="EMBL/GenBank/DDBJ databases">
        <title>Genome analysis of coral dinoflagellate symbionts highlights evolutionary adaptations to a symbiotic lifestyle.</title>
        <authorList>
            <person name="Aranda M."/>
            <person name="Li Y."/>
            <person name="Liew Y.J."/>
            <person name="Baumgarten S."/>
            <person name="Simakov O."/>
            <person name="Wilson M."/>
            <person name="Piel J."/>
            <person name="Ashoor H."/>
            <person name="Bougouffa S."/>
            <person name="Bajic V.B."/>
            <person name="Ryu T."/>
            <person name="Ravasi T."/>
            <person name="Bayer T."/>
            <person name="Micklem G."/>
            <person name="Kim H."/>
            <person name="Bhak J."/>
            <person name="Lajeunesse T.C."/>
            <person name="Voolstra C.R."/>
        </authorList>
    </citation>
    <scope>NUCLEOTIDE SEQUENCE [LARGE SCALE GENOMIC DNA]</scope>
    <source>
        <strain evidence="4 5">CCMP2467</strain>
    </source>
</reference>
<sequence>MTPLTYAVPPDTNRWGYTLTYHPPQPDRGAVQAAHHTPNQQPPGAYQQPAQPTNTQQAGMAQQHQQNGPSTGQQPGGPPTTDPQHQQPQAERPPPRHDRQPQQPHQAPPTQETEPTQCLQARANNNNNQQDTTPEATNPRGCSAGQGDPEQEAAAEPRHAPQLPQQRQEDEPTCNRNPQPPSTAKQPEQPIRNRWGRYLQPLSPHASPPEQATTTETGEATDPEAPPDTGSTPPTDAQPTTAEQGNQGYARMGHPGHQPLQRTTSKHEPTSGEVQQAADDSDTQQLHIPQEVDTQTAGHHPQQPQQHNRGGTEAAASSSGDQYQAPELEEVGDKPSSSGQEAATTQQQPPDDEDADENLQWDGVFSSMLISPGGAPRPITFPPEIPTAWGVDVHYRSLPHGAWAGVAMATGSRRAPQYNDPRRGFCRARLRRRPNGGEPAGYMGISTAFVLFPWGRVTNGRPVKWLLHITSGPSQPDENAAEMTPGSSFTLEWRPGGTIWELGGLPPKIALQYYYDWGFMQRTGAIYGRLPRTYTMPPSQWEEMGARLIPPPQSTRQPAGNPTFDTYQDEASPGAAPSSSPTPSPQMAGTDRETEEGQQRHQPPEDEDEDEGVQFMQRAAASSGAASSHGPRVLDTRVVQRMSNAAAMIRKWLRELAVVLRERTPGDTVFVLLEEAMQTVSRNQEAEQTEDGTVGAIGPCKKRRILNMLSISRMRLTDVASDEGEYGYNQHQIYQDLKVARGDLDRGTVQFQQAMAGQGGYQVQHGRHGLEQARAAIEVAMGATAEGDLDWMTPGWAEAVALAMQEAEELLEESSQLDYVHPADVVALHEGAEEAPAAPEGDFDTRVDLLLRNVQAVAHFVQYGREPIRQLLAAIAVWRWVPPLSADQWTGSIPTTDDSQGEREEEFGGPTDEDLIQAPEEYERQEQEEARLAALGEDAAESGGEAGANASERGEQVPANIRKQLLGPTTCTGASRTTQTIRRVMVYLVKMNLVTMADDSTPGLAGDTIHLVYEVNRYAHVDSFTADLEADPPRRLASFDLAEPGSVDAYWEKTKQLVKEWCDKALGGARGARDDGSSSQDEKRPRQTAPNIPTPVNAPLPELFRRKNWKSYPWLSPHQRAALNKFYGDLCFSSAAPRRQRGSESLLSEVQDVRIVTPRSAEVTALSRRIMVPPERVVKYCRQLAEVAGPPSGARVEFSPLYAVRYKCHKCGHLCFLKTAIADHYLKVHSLPLPTDESLFCEPDFYARRLEQAKPPRNPGIKRLRKVLPSKSNKLHLDMGEIREDEEVEDEMEDAEWLQLLATAESLVPLERHAKGLPLTQRPVGPSHTSPSVTWPMLARLAGFSEAYCQKRIRELLQCDPKNQRLVSTLRSEEVQSERLAAAQSAAGRSVSKCLLLSPYETFMSWWKTEFLPADVRRLVDSVLRQWQVASLVSKYKPRSKGRRLPDNVHPSFTLTYACKVRMFGRGGDFIRLQEALGTLSSTSPEALQAYRSFAPESSEGTHLLVLSDAVASNRATLRAVWADSDFYSQAIAKRPPWQSSHEEEDEEEEPQEPEDEKTGSRPPTGIQSHLQLTSDEPTLQSIRVALAGPRKPESFLKWLLVPDEELPNMLPAPVEPVDPMRCFCETKDAEAENRQEDSEEEEAQDDDIGGDALPSQDQASTDKGAGKAQHSPSTALEQDEGQEVLEKSFKEFASIFLDMPSSAEAGLCSREQDLLDAAAFVFKTVHSFSSAAPAEGDLTGLFVLPGATTSQLKAAYQGFQGQQKGRKRLRRAQPTRPVSLSLVLACLEELRLLVPFPCGQEFREVLAHAAAPFCVSQAEPSSEGASAAAAEIAQLFSKFDLGRHWLWPYLEHCSLPCLRQAAACVLRAAGLDKSAGTLQGSFLPCQLMAPCAWVHARGSLNVPVLRCLLLRLLHRLMKTPFASVTELAKDCGAQDRGLIDVCELSFLLELAVRARVVDRIRILKKPPWLFAPLNMCRTIDNTSWEEAMTARPEMGTDGLLTIAIGYGPTYKLLPKITTFFGIIAGLFRQLWDQAEMHETLETDANFEIVASTLKAIYDQTCRTCGVSNRLVIYMPKEGKRVRKLRIEHGIGDTPAKQRLLRSQQADKRHTEEVGPVSDKRQKEDRRPVGHWRGSWQFSKAHWHVVSSGTHEEQGAGVMIIVHDSLCQAKDIRFNEVMPGRLLHLRVPGASFSLDVLSFYQFVWRSKQTLTQNQEQRRAALDSLSKTVGSLPQRNTLIVAGDFNMSLRTDRKFVGPCTVGVSKLGQRGAKDFHRLLEHHRLVAANTWAVRKPATHAQGNSIRQIDYVLLRQNQAQGPGKSCSPCRQFAASWRHGSCHFPLVRKIYHSRRYSAQPKKAYDQQEMEDCYRQSSDRIQRYTATVEKQP</sequence>
<evidence type="ECO:0000313" key="5">
    <source>
        <dbReference type="Proteomes" id="UP000186817"/>
    </source>
</evidence>
<gene>
    <name evidence="4" type="ORF">AK812_SmicGene35312</name>
</gene>
<feature type="compositionally biased region" description="Acidic residues" evidence="2">
    <location>
        <begin position="1638"/>
        <end position="1650"/>
    </location>
</feature>
<feature type="region of interest" description="Disordered" evidence="2">
    <location>
        <begin position="887"/>
        <end position="916"/>
    </location>
</feature>
<feature type="compositionally biased region" description="Acidic residues" evidence="2">
    <location>
        <begin position="903"/>
        <end position="915"/>
    </location>
</feature>
<feature type="compositionally biased region" description="Low complexity" evidence="2">
    <location>
        <begin position="101"/>
        <end position="117"/>
    </location>
</feature>
<dbReference type="GO" id="GO:0008270">
    <property type="term" value="F:zinc ion binding"/>
    <property type="evidence" value="ECO:0007669"/>
    <property type="project" value="UniProtKB-KW"/>
</dbReference>
<feature type="compositionally biased region" description="Polar residues" evidence="2">
    <location>
        <begin position="1566"/>
        <end position="1578"/>
    </location>
</feature>
<feature type="compositionally biased region" description="Basic and acidic residues" evidence="2">
    <location>
        <begin position="1071"/>
        <end position="1085"/>
    </location>
</feature>
<dbReference type="PROSITE" id="PS50157">
    <property type="entry name" value="ZINC_FINGER_C2H2_2"/>
    <property type="match status" value="1"/>
</dbReference>
<feature type="region of interest" description="Disordered" evidence="2">
    <location>
        <begin position="545"/>
        <end position="612"/>
    </location>
</feature>
<dbReference type="SUPFAM" id="SSF56219">
    <property type="entry name" value="DNase I-like"/>
    <property type="match status" value="1"/>
</dbReference>
<keyword evidence="1" id="KW-0862">Zinc</keyword>
<accession>A0A1Q9CLT3</accession>
<keyword evidence="5" id="KW-1185">Reference proteome</keyword>
<feature type="compositionally biased region" description="Polar residues" evidence="2">
    <location>
        <begin position="283"/>
        <end position="322"/>
    </location>
</feature>
<feature type="region of interest" description="Disordered" evidence="2">
    <location>
        <begin position="2098"/>
        <end position="2129"/>
    </location>
</feature>
<comment type="caution">
    <text evidence="4">The sequence shown here is derived from an EMBL/GenBank/DDBJ whole genome shotgun (WGS) entry which is preliminary data.</text>
</comment>
<feature type="region of interest" description="Disordered" evidence="2">
    <location>
        <begin position="1"/>
        <end position="358"/>
    </location>
</feature>
<evidence type="ECO:0000313" key="4">
    <source>
        <dbReference type="EMBL" id="OLP83872.1"/>
    </source>
</evidence>
<feature type="compositionally biased region" description="Polar residues" evidence="2">
    <location>
        <begin position="174"/>
        <end position="186"/>
    </location>
</feature>
<feature type="compositionally biased region" description="Polar residues" evidence="2">
    <location>
        <begin position="887"/>
        <end position="898"/>
    </location>
</feature>
<dbReference type="Proteomes" id="UP000186817">
    <property type="component" value="Unassembled WGS sequence"/>
</dbReference>
<feature type="compositionally biased region" description="Basic and acidic residues" evidence="2">
    <location>
        <begin position="590"/>
        <end position="604"/>
    </location>
</feature>
<evidence type="ECO:0000256" key="2">
    <source>
        <dbReference type="SAM" id="MobiDB-lite"/>
    </source>
</evidence>
<feature type="compositionally biased region" description="Low complexity" evidence="2">
    <location>
        <begin position="208"/>
        <end position="220"/>
    </location>
</feature>
<keyword evidence="1" id="KW-0863">Zinc-finger</keyword>